<proteinExistence type="predicted"/>
<name>A0A6J4HHN3_9CHLR</name>
<accession>A0A6J4HHN3</accession>
<gene>
    <name evidence="1" type="ORF">AVDCRST_MAG93-557</name>
</gene>
<dbReference type="AlphaFoldDB" id="A0A6J4HHN3"/>
<reference evidence="1" key="1">
    <citation type="submission" date="2020-02" db="EMBL/GenBank/DDBJ databases">
        <authorList>
            <person name="Meier V. D."/>
        </authorList>
    </citation>
    <scope>NUCLEOTIDE SEQUENCE</scope>
    <source>
        <strain evidence="1">AVDCRST_MAG93</strain>
    </source>
</reference>
<feature type="non-terminal residue" evidence="1">
    <location>
        <position position="1"/>
    </location>
</feature>
<evidence type="ECO:0000313" key="1">
    <source>
        <dbReference type="EMBL" id="CAA9223551.1"/>
    </source>
</evidence>
<sequence length="79" mass="8720">SPCDPGRRVDFDDSDHQRLREYLAHDAGRSIRCHDDLSCAGLLWHAESAYRRGVSCLCGDAAVFRDDGVDRRETAAGGL</sequence>
<protein>
    <submittedName>
        <fullName evidence="1">Uncharacterized protein</fullName>
    </submittedName>
</protein>
<organism evidence="1">
    <name type="scientific">uncultured Chloroflexia bacterium</name>
    <dbReference type="NCBI Taxonomy" id="1672391"/>
    <lineage>
        <taxon>Bacteria</taxon>
        <taxon>Bacillati</taxon>
        <taxon>Chloroflexota</taxon>
        <taxon>Chloroflexia</taxon>
        <taxon>environmental samples</taxon>
    </lineage>
</organism>
<feature type="non-terminal residue" evidence="1">
    <location>
        <position position="79"/>
    </location>
</feature>
<dbReference type="EMBL" id="CADCTR010000181">
    <property type="protein sequence ID" value="CAA9223551.1"/>
    <property type="molecule type" value="Genomic_DNA"/>
</dbReference>